<dbReference type="GO" id="GO:0032259">
    <property type="term" value="P:methylation"/>
    <property type="evidence" value="ECO:0007669"/>
    <property type="project" value="UniProtKB-KW"/>
</dbReference>
<feature type="compositionally biased region" description="Low complexity" evidence="1">
    <location>
        <begin position="82"/>
        <end position="94"/>
    </location>
</feature>
<dbReference type="PROSITE" id="PS51184">
    <property type="entry name" value="JMJC"/>
    <property type="match status" value="1"/>
</dbReference>
<feature type="region of interest" description="Disordered" evidence="1">
    <location>
        <begin position="82"/>
        <end position="101"/>
    </location>
</feature>
<keyword evidence="2" id="KW-0812">Transmembrane</keyword>
<keyword evidence="5" id="KW-1185">Reference proteome</keyword>
<protein>
    <submittedName>
        <fullName evidence="4">Methyltransferase domain containing protein</fullName>
    </submittedName>
</protein>
<evidence type="ECO:0000259" key="3">
    <source>
        <dbReference type="PROSITE" id="PS51184"/>
    </source>
</evidence>
<dbReference type="EMBL" id="JAGRRH010000010">
    <property type="protein sequence ID" value="KAG7362824.1"/>
    <property type="molecule type" value="Genomic_DNA"/>
</dbReference>
<dbReference type="CDD" id="cd02440">
    <property type="entry name" value="AdoMet_MTases"/>
    <property type="match status" value="1"/>
</dbReference>
<comment type="caution">
    <text evidence="4">The sequence shown here is derived from an EMBL/GenBank/DDBJ whole genome shotgun (WGS) entry which is preliminary data.</text>
</comment>
<evidence type="ECO:0000256" key="2">
    <source>
        <dbReference type="SAM" id="Phobius"/>
    </source>
</evidence>
<feature type="transmembrane region" description="Helical" evidence="2">
    <location>
        <begin position="52"/>
        <end position="72"/>
    </location>
</feature>
<organism evidence="4 5">
    <name type="scientific">Nitzschia inconspicua</name>
    <dbReference type="NCBI Taxonomy" id="303405"/>
    <lineage>
        <taxon>Eukaryota</taxon>
        <taxon>Sar</taxon>
        <taxon>Stramenopiles</taxon>
        <taxon>Ochrophyta</taxon>
        <taxon>Bacillariophyta</taxon>
        <taxon>Bacillariophyceae</taxon>
        <taxon>Bacillariophycidae</taxon>
        <taxon>Bacillariales</taxon>
        <taxon>Bacillariaceae</taxon>
        <taxon>Nitzschia</taxon>
    </lineage>
</organism>
<feature type="compositionally biased region" description="Basic residues" evidence="1">
    <location>
        <begin position="7"/>
        <end position="17"/>
    </location>
</feature>
<reference evidence="4" key="1">
    <citation type="journal article" date="2021" name="Sci. Rep.">
        <title>Diploid genomic architecture of Nitzschia inconspicua, an elite biomass production diatom.</title>
        <authorList>
            <person name="Oliver A."/>
            <person name="Podell S."/>
            <person name="Pinowska A."/>
            <person name="Traller J.C."/>
            <person name="Smith S.R."/>
            <person name="McClure R."/>
            <person name="Beliaev A."/>
            <person name="Bohutskyi P."/>
            <person name="Hill E.A."/>
            <person name="Rabines A."/>
            <person name="Zheng H."/>
            <person name="Allen L.Z."/>
            <person name="Kuo A."/>
            <person name="Grigoriev I.V."/>
            <person name="Allen A.E."/>
            <person name="Hazlebeck D."/>
            <person name="Allen E.E."/>
        </authorList>
    </citation>
    <scope>NUCLEOTIDE SEQUENCE</scope>
    <source>
        <strain evidence="4">Hildebrandi</strain>
    </source>
</reference>
<dbReference type="PANTHER" id="PTHR43861">
    <property type="entry name" value="TRANS-ACONITATE 2-METHYLTRANSFERASE-RELATED"/>
    <property type="match status" value="1"/>
</dbReference>
<gene>
    <name evidence="4" type="ORF">IV203_026184</name>
</gene>
<feature type="domain" description="JmjC" evidence="3">
    <location>
        <begin position="241"/>
        <end position="375"/>
    </location>
</feature>
<evidence type="ECO:0000313" key="4">
    <source>
        <dbReference type="EMBL" id="KAG7362824.1"/>
    </source>
</evidence>
<accession>A0A9K3LI29</accession>
<dbReference type="OrthoDB" id="45767at2759"/>
<name>A0A9K3LI29_9STRA</name>
<keyword evidence="2" id="KW-0472">Membrane</keyword>
<dbReference type="GO" id="GO:0008757">
    <property type="term" value="F:S-adenosylmethionine-dependent methyltransferase activity"/>
    <property type="evidence" value="ECO:0007669"/>
    <property type="project" value="InterPro"/>
</dbReference>
<dbReference type="InterPro" id="IPR013216">
    <property type="entry name" value="Methyltransf_11"/>
</dbReference>
<feature type="compositionally biased region" description="Low complexity" evidence="1">
    <location>
        <begin position="115"/>
        <end position="124"/>
    </location>
</feature>
<keyword evidence="2" id="KW-1133">Transmembrane helix</keyword>
<dbReference type="Proteomes" id="UP000693970">
    <property type="component" value="Unassembled WGS sequence"/>
</dbReference>
<keyword evidence="4" id="KW-0808">Transferase</keyword>
<dbReference type="Pfam" id="PF08241">
    <property type="entry name" value="Methyltransf_11"/>
    <property type="match status" value="1"/>
</dbReference>
<feature type="region of interest" description="Disordered" evidence="1">
    <location>
        <begin position="112"/>
        <end position="161"/>
    </location>
</feature>
<feature type="region of interest" description="Disordered" evidence="1">
    <location>
        <begin position="1"/>
        <end position="22"/>
    </location>
</feature>
<evidence type="ECO:0000313" key="5">
    <source>
        <dbReference type="Proteomes" id="UP000693970"/>
    </source>
</evidence>
<keyword evidence="4" id="KW-0489">Methyltransferase</keyword>
<dbReference type="InterPro" id="IPR003347">
    <property type="entry name" value="JmjC_dom"/>
</dbReference>
<evidence type="ECO:0000256" key="1">
    <source>
        <dbReference type="SAM" id="MobiDB-lite"/>
    </source>
</evidence>
<sequence>METRQRPSQHRHPHRHPRGDSHIAQKATAPFNHWRDDKNDPMRRRFQLPSRLSRISVATLVVVIGMLCLFPKRYNDNWTATTSTTEEMSSSPYSFSTGRELTQHTEDLLEKMPSEGKNSGSSSSSKHRNDNDRSQLRKPTAATKSQVHNTQNTPKLNGTMEPVIIRRRNDASIPSFWQPPTNWNQDAFLQRVGHYAQYLKDSMVQPYRDENGNFCIVNGTSVVQNLHNNILFFTNNQENEAFLKELGKDYKIPPPLHHINGFEVFSALTVNQSHSFHKHGESWLGQVEGRRHWWFLPPTTNPAPRRINACGYLNGKAELPSNAISFTQHPGDVVWFPKDWYHATCALDEWTVGIGWQQGPIIRQMFPQLNVKTQESNTTFSKLGECLPTQQTKKSTTAVMTPTSKTAITTSATQDFNNKEEKEWKWFDGDLNAYYNSLTTDENHKRDPNDVSSYAVHRWLGDSKNTETHYQLLYQAMERHLPVNNISTQSLRVMDAGCGLGAGLMWMEQHAPQWNLTGYTISEEQHKFISETLPPHRFQARLQSFDDLSGEKHNNLDVIYSIEALIHSENMEATLQEWTQHLSPGGVIVLIDDFLASDANKTEQSVKDFAKSWLANSLVSIPELTLMAQSMGLELVEDRDLVEEYKIIEVNYRNKKPVIQPFGGRTHQGWMGSKWRQRLTVEGKLKYDLVVLKKTDESYKKNTGYDDRTTSTGTGVMCASVPKRTSKDDQNRVPEILPQLMSGKGDGGGQPMSCISGWYCCNKGDEWYQSMTHNRTEKKVDYLHLDQSLFGHYMEVFARHLNDQYRTYPMNVTNGRFLDIGGTGSTASGMQQVTSKFQNFVGPLEYWKLDSDPAAEQLERTLYCDIDDCPVAETCSFDVTFSHTVLEHAKRPWLAFNEIARMTKSGGLTMHLVPWSYQYHATPGDNFRFSHTALQTLLEDRGFDVLEVGYDICTKQENKKKTVDEHYDIIWLSYVVGRKK</sequence>
<dbReference type="Pfam" id="PF13489">
    <property type="entry name" value="Methyltransf_23"/>
    <property type="match status" value="1"/>
</dbReference>
<proteinExistence type="predicted"/>
<reference evidence="4" key="2">
    <citation type="submission" date="2021-04" db="EMBL/GenBank/DDBJ databases">
        <authorList>
            <person name="Podell S."/>
        </authorList>
    </citation>
    <scope>NUCLEOTIDE SEQUENCE</scope>
    <source>
        <strain evidence="4">Hildebrandi</strain>
    </source>
</reference>
<feature type="compositionally biased region" description="Polar residues" evidence="1">
    <location>
        <begin position="142"/>
        <end position="156"/>
    </location>
</feature>
<dbReference type="AlphaFoldDB" id="A0A9K3LI29"/>